<feature type="transmembrane region" description="Helical" evidence="1">
    <location>
        <begin position="65"/>
        <end position="84"/>
    </location>
</feature>
<comment type="caution">
    <text evidence="2">The sequence shown here is derived from an EMBL/GenBank/DDBJ whole genome shotgun (WGS) entry which is preliminary data.</text>
</comment>
<evidence type="ECO:0008006" key="4">
    <source>
        <dbReference type="Google" id="ProtNLM"/>
    </source>
</evidence>
<organism evidence="2 3">
    <name type="scientific">Clostridium aestuarii</name>
    <dbReference type="NCBI Taxonomy" id="338193"/>
    <lineage>
        <taxon>Bacteria</taxon>
        <taxon>Bacillati</taxon>
        <taxon>Bacillota</taxon>
        <taxon>Clostridia</taxon>
        <taxon>Eubacteriales</taxon>
        <taxon>Clostridiaceae</taxon>
        <taxon>Clostridium</taxon>
    </lineage>
</organism>
<sequence>MKKIISIFAWISVLITTLCLILTMFSTYQFINLEHFNSYYIFQCSIIITMLLWSVKQLCITNKEWVNSLLCMFVGFGTMFFMFMEIY</sequence>
<feature type="transmembrane region" description="Helical" evidence="1">
    <location>
        <begin position="7"/>
        <end position="31"/>
    </location>
</feature>
<dbReference type="Proteomes" id="UP001078443">
    <property type="component" value="Unassembled WGS sequence"/>
</dbReference>
<name>A0ABT4CZZ1_9CLOT</name>
<feature type="transmembrane region" description="Helical" evidence="1">
    <location>
        <begin position="37"/>
        <end position="53"/>
    </location>
</feature>
<evidence type="ECO:0000256" key="1">
    <source>
        <dbReference type="SAM" id="Phobius"/>
    </source>
</evidence>
<reference evidence="2" key="1">
    <citation type="submission" date="2022-12" db="EMBL/GenBank/DDBJ databases">
        <authorList>
            <person name="Wang J."/>
        </authorList>
    </citation>
    <scope>NUCLEOTIDE SEQUENCE</scope>
    <source>
        <strain evidence="2">HY-45-18</strain>
    </source>
</reference>
<accession>A0ABT4CZZ1</accession>
<dbReference type="EMBL" id="JAPQER010000003">
    <property type="protein sequence ID" value="MCY6484407.1"/>
    <property type="molecule type" value="Genomic_DNA"/>
</dbReference>
<keyword evidence="3" id="KW-1185">Reference proteome</keyword>
<keyword evidence="1" id="KW-1133">Transmembrane helix</keyword>
<gene>
    <name evidence="2" type="ORF">OW763_08555</name>
</gene>
<dbReference type="RefSeq" id="WP_268040713.1">
    <property type="nucleotide sequence ID" value="NZ_JAPQER010000003.1"/>
</dbReference>
<protein>
    <recommendedName>
        <fullName evidence="4">DUF3953 domain-containing protein</fullName>
    </recommendedName>
</protein>
<evidence type="ECO:0000313" key="3">
    <source>
        <dbReference type="Proteomes" id="UP001078443"/>
    </source>
</evidence>
<keyword evidence="1" id="KW-0812">Transmembrane</keyword>
<proteinExistence type="predicted"/>
<keyword evidence="1" id="KW-0472">Membrane</keyword>
<evidence type="ECO:0000313" key="2">
    <source>
        <dbReference type="EMBL" id="MCY6484407.1"/>
    </source>
</evidence>